<accession>A0A9W6SJH6</accession>
<sequence>MPINTEPVCNGSQEQLTDNRATVRDERVFPGRRNPKWAHLDVVRSHVEGHFAALLRLEDGPREITLVVSREPCSEPESLQGCEELLRDIIPVGKAIHVFVGGVDENGRSLELRYFRSYWGTGKGVK</sequence>
<dbReference type="Pfam" id="PF14428">
    <property type="entry name" value="DddA-like"/>
    <property type="match status" value="1"/>
</dbReference>
<dbReference type="EMBL" id="BSTX01000002">
    <property type="protein sequence ID" value="GLZ78194.1"/>
    <property type="molecule type" value="Genomic_DNA"/>
</dbReference>
<dbReference type="AlphaFoldDB" id="A0A9W6SJH6"/>
<protein>
    <submittedName>
        <fullName evidence="1">Uncharacterized protein</fullName>
    </submittedName>
</protein>
<dbReference type="InterPro" id="IPR032724">
    <property type="entry name" value="SCP1.201-like"/>
</dbReference>
<keyword evidence="2" id="KW-1185">Reference proteome</keyword>
<evidence type="ECO:0000313" key="2">
    <source>
        <dbReference type="Proteomes" id="UP001165079"/>
    </source>
</evidence>
<proteinExistence type="predicted"/>
<dbReference type="Proteomes" id="UP001165079">
    <property type="component" value="Unassembled WGS sequence"/>
</dbReference>
<evidence type="ECO:0000313" key="1">
    <source>
        <dbReference type="EMBL" id="GLZ78194.1"/>
    </source>
</evidence>
<gene>
    <name evidence="1" type="ORF">Afil01_30010</name>
</gene>
<organism evidence="1 2">
    <name type="scientific">Actinorhabdospora filicis</name>
    <dbReference type="NCBI Taxonomy" id="1785913"/>
    <lineage>
        <taxon>Bacteria</taxon>
        <taxon>Bacillati</taxon>
        <taxon>Actinomycetota</taxon>
        <taxon>Actinomycetes</taxon>
        <taxon>Micromonosporales</taxon>
        <taxon>Micromonosporaceae</taxon>
        <taxon>Actinorhabdospora</taxon>
    </lineage>
</organism>
<reference evidence="1" key="1">
    <citation type="submission" date="2023-03" db="EMBL/GenBank/DDBJ databases">
        <title>Actinorhabdospora filicis NBRC 111898.</title>
        <authorList>
            <person name="Ichikawa N."/>
            <person name="Sato H."/>
            <person name="Tonouchi N."/>
        </authorList>
    </citation>
    <scope>NUCLEOTIDE SEQUENCE</scope>
    <source>
        <strain evidence="1">NBRC 111898</strain>
    </source>
</reference>
<comment type="caution">
    <text evidence="1">The sequence shown here is derived from an EMBL/GenBank/DDBJ whole genome shotgun (WGS) entry which is preliminary data.</text>
</comment>
<name>A0A9W6SJH6_9ACTN</name>